<accession>A0A5D0TTR8</accession>
<protein>
    <submittedName>
        <fullName evidence="1">Uncharacterized protein</fullName>
    </submittedName>
</protein>
<proteinExistence type="predicted"/>
<reference evidence="1 2" key="1">
    <citation type="submission" date="2019-08" db="EMBL/GenBank/DDBJ databases">
        <title>Actinomadura sp. nov. CYP1-5 isolated from mountain soil.</title>
        <authorList>
            <person name="Songsumanus A."/>
            <person name="Kuncharoen N."/>
            <person name="Kudo T."/>
            <person name="Yuki M."/>
            <person name="Igarashi Y."/>
            <person name="Tanasupawat S."/>
        </authorList>
    </citation>
    <scope>NUCLEOTIDE SEQUENCE [LARGE SCALE GENOMIC DNA]</scope>
    <source>
        <strain evidence="1 2">GKU157</strain>
    </source>
</reference>
<evidence type="ECO:0000313" key="2">
    <source>
        <dbReference type="Proteomes" id="UP000322634"/>
    </source>
</evidence>
<keyword evidence="2" id="KW-1185">Reference proteome</keyword>
<dbReference type="Proteomes" id="UP000322634">
    <property type="component" value="Unassembled WGS sequence"/>
</dbReference>
<dbReference type="EMBL" id="VSFF01000016">
    <property type="protein sequence ID" value="TYC08712.1"/>
    <property type="molecule type" value="Genomic_DNA"/>
</dbReference>
<comment type="caution">
    <text evidence="1">The sequence shown here is derived from an EMBL/GenBank/DDBJ whole genome shotgun (WGS) entry which is preliminary data.</text>
</comment>
<gene>
    <name evidence="1" type="ORF">FXF65_38200</name>
</gene>
<evidence type="ECO:0000313" key="1">
    <source>
        <dbReference type="EMBL" id="TYC08712.1"/>
    </source>
</evidence>
<dbReference type="RefSeq" id="WP_148355118.1">
    <property type="nucleotide sequence ID" value="NZ_JBHSBF010000026.1"/>
</dbReference>
<dbReference type="OrthoDB" id="3658635at2"/>
<dbReference type="AlphaFoldDB" id="A0A5D0TTR8"/>
<name>A0A5D0TTR8_9ACTN</name>
<sequence>MLVFVVADDWRPCSRVDMVSSALPDQPRQRAGDPLYARYAGFADLDALIYVRVHLARNFPAATIRDFHPGEYYNAEPDSLVILGAPDRNTAYAEFGPHLPYRFTPPPEPAIAFPSHGDLRLAPLWAPEGELLADLTVITRLILDQGTTVILLGGCLTLGVLGAAKCLLNGERGWRNTAYLDDLTRGGDLIAVTATRKIGGITDTPDLTAVEPLLLLTRDIAGGFTTRLDNTARYAGR</sequence>
<organism evidence="1 2">
    <name type="scientific">Actinomadura syzygii</name>
    <dbReference type="NCBI Taxonomy" id="1427538"/>
    <lineage>
        <taxon>Bacteria</taxon>
        <taxon>Bacillati</taxon>
        <taxon>Actinomycetota</taxon>
        <taxon>Actinomycetes</taxon>
        <taxon>Streptosporangiales</taxon>
        <taxon>Thermomonosporaceae</taxon>
        <taxon>Actinomadura</taxon>
    </lineage>
</organism>